<dbReference type="PANTHER" id="PTHR21174:SF0">
    <property type="entry name" value="HD PHOSPHOHYDROLASE FAMILY PROTEIN-RELATED"/>
    <property type="match status" value="1"/>
</dbReference>
<evidence type="ECO:0000313" key="2">
    <source>
        <dbReference type="WBParaSite" id="PSAMB.scaffold17707size1069.g37378.t1"/>
    </source>
</evidence>
<dbReference type="WBParaSite" id="PSAMB.scaffold17707size1069.g37378.t1">
    <property type="protein sequence ID" value="PSAMB.scaffold17707size1069.g37378.t1"/>
    <property type="gene ID" value="PSAMB.scaffold17707size1069.g37378"/>
</dbReference>
<proteinExistence type="predicted"/>
<sequence>MTMQHHSIRSFAVERVHMSSSISYFFSIVYDPVAKDNEAQSAAVLREFSKETTLDSSSYVANLIEGSASHCTEAHMDPSSYGSDDSHYFLDFDMAILGADAEDYDQYRKEIREEYNHLDATTYAQERSKVLRMFLQIPNIYATKEFRESYEAKARANIQREIDLLGAPSS</sequence>
<dbReference type="AlphaFoldDB" id="A0A914VBA9"/>
<keyword evidence="1" id="KW-1185">Reference proteome</keyword>
<dbReference type="Proteomes" id="UP000887566">
    <property type="component" value="Unplaced"/>
</dbReference>
<dbReference type="SUPFAM" id="SSF109604">
    <property type="entry name" value="HD-domain/PDEase-like"/>
    <property type="match status" value="1"/>
</dbReference>
<dbReference type="InterPro" id="IPR009218">
    <property type="entry name" value="HD_phosphohydro"/>
</dbReference>
<accession>A0A914VBA9</accession>
<dbReference type="PIRSF" id="PIRSF035170">
    <property type="entry name" value="HD_phosphohydro"/>
    <property type="match status" value="1"/>
</dbReference>
<evidence type="ECO:0000313" key="1">
    <source>
        <dbReference type="Proteomes" id="UP000887566"/>
    </source>
</evidence>
<name>A0A914VBA9_9BILA</name>
<organism evidence="1 2">
    <name type="scientific">Plectus sambesii</name>
    <dbReference type="NCBI Taxonomy" id="2011161"/>
    <lineage>
        <taxon>Eukaryota</taxon>
        <taxon>Metazoa</taxon>
        <taxon>Ecdysozoa</taxon>
        <taxon>Nematoda</taxon>
        <taxon>Chromadorea</taxon>
        <taxon>Plectida</taxon>
        <taxon>Plectina</taxon>
        <taxon>Plectoidea</taxon>
        <taxon>Plectidae</taxon>
        <taxon>Plectus</taxon>
    </lineage>
</organism>
<reference evidence="2" key="1">
    <citation type="submission" date="2022-11" db="UniProtKB">
        <authorList>
            <consortium name="WormBaseParasite"/>
        </authorList>
    </citation>
    <scope>IDENTIFICATION</scope>
</reference>
<dbReference type="PANTHER" id="PTHR21174">
    <property type="match status" value="1"/>
</dbReference>
<protein>
    <submittedName>
        <fullName evidence="2">Uncharacterized protein</fullName>
    </submittedName>
</protein>